<keyword evidence="10" id="KW-1185">Reference proteome</keyword>
<evidence type="ECO:0000313" key="10">
    <source>
        <dbReference type="Proteomes" id="UP000502699"/>
    </source>
</evidence>
<evidence type="ECO:0000256" key="4">
    <source>
        <dbReference type="ARBA" id="ARBA00022475"/>
    </source>
</evidence>
<feature type="transmembrane region" description="Helical" evidence="8">
    <location>
        <begin position="277"/>
        <end position="300"/>
    </location>
</feature>
<keyword evidence="4" id="KW-1003">Cell membrane</keyword>
<evidence type="ECO:0000256" key="2">
    <source>
        <dbReference type="ARBA" id="ARBA00009773"/>
    </source>
</evidence>
<comment type="subcellular location">
    <subcellularLocation>
        <location evidence="1">Cell membrane</location>
        <topology evidence="1">Multi-pass membrane protein</topology>
    </subcellularLocation>
</comment>
<dbReference type="GO" id="GO:0005886">
    <property type="term" value="C:plasma membrane"/>
    <property type="evidence" value="ECO:0007669"/>
    <property type="project" value="UniProtKB-SubCell"/>
</dbReference>
<feature type="transmembrane region" description="Helical" evidence="8">
    <location>
        <begin position="41"/>
        <end position="58"/>
    </location>
</feature>
<protein>
    <submittedName>
        <fullName evidence="9">AI-2E family transporter</fullName>
    </submittedName>
</protein>
<feature type="transmembrane region" description="Helical" evidence="8">
    <location>
        <begin position="12"/>
        <end position="35"/>
    </location>
</feature>
<feature type="transmembrane region" description="Helical" evidence="8">
    <location>
        <begin position="306"/>
        <end position="331"/>
    </location>
</feature>
<dbReference type="PANTHER" id="PTHR21716">
    <property type="entry name" value="TRANSMEMBRANE PROTEIN"/>
    <property type="match status" value="1"/>
</dbReference>
<feature type="transmembrane region" description="Helical" evidence="8">
    <location>
        <begin position="216"/>
        <end position="234"/>
    </location>
</feature>
<proteinExistence type="inferred from homology"/>
<keyword evidence="5 8" id="KW-0812">Transmembrane</keyword>
<reference evidence="10" key="1">
    <citation type="submission" date="2020-01" db="EMBL/GenBank/DDBJ databases">
        <title>Caldichromatium gen. nov., sp. nov., a thermophilic purple sulfur bacterium member of the family Chromatiaceae isolated from Nakabusa hot spring, Japan.</title>
        <authorList>
            <person name="Saini M.K."/>
            <person name="Hanada S."/>
            <person name="Tank M."/>
        </authorList>
    </citation>
    <scope>NUCLEOTIDE SEQUENCE [LARGE SCALE GENOMIC DNA]</scope>
    <source>
        <strain evidence="10">No.7</strain>
    </source>
</reference>
<keyword evidence="7 8" id="KW-0472">Membrane</keyword>
<dbReference type="AlphaFoldDB" id="A0A6G7VEF3"/>
<evidence type="ECO:0000256" key="5">
    <source>
        <dbReference type="ARBA" id="ARBA00022692"/>
    </source>
</evidence>
<keyword evidence="3" id="KW-0813">Transport</keyword>
<evidence type="ECO:0000256" key="8">
    <source>
        <dbReference type="SAM" id="Phobius"/>
    </source>
</evidence>
<feature type="transmembrane region" description="Helical" evidence="8">
    <location>
        <begin position="70"/>
        <end position="91"/>
    </location>
</feature>
<comment type="similarity">
    <text evidence="2">Belongs to the autoinducer-2 exporter (AI-2E) (TC 2.A.86) family.</text>
</comment>
<evidence type="ECO:0000256" key="7">
    <source>
        <dbReference type="ARBA" id="ARBA00023136"/>
    </source>
</evidence>
<organism evidence="9 10">
    <name type="scientific">Caldichromatium japonicum</name>
    <dbReference type="NCBI Taxonomy" id="2699430"/>
    <lineage>
        <taxon>Bacteria</taxon>
        <taxon>Pseudomonadati</taxon>
        <taxon>Pseudomonadota</taxon>
        <taxon>Gammaproteobacteria</taxon>
        <taxon>Chromatiales</taxon>
        <taxon>Chromatiaceae</taxon>
        <taxon>Caldichromatium</taxon>
    </lineage>
</organism>
<dbReference type="InterPro" id="IPR002549">
    <property type="entry name" value="AI-2E-like"/>
</dbReference>
<evidence type="ECO:0000256" key="3">
    <source>
        <dbReference type="ARBA" id="ARBA00022448"/>
    </source>
</evidence>
<name>A0A6G7VEF3_9GAMM</name>
<evidence type="ECO:0000256" key="6">
    <source>
        <dbReference type="ARBA" id="ARBA00022989"/>
    </source>
</evidence>
<dbReference type="RefSeq" id="WP_166271049.1">
    <property type="nucleotide sequence ID" value="NZ_CP048029.1"/>
</dbReference>
<gene>
    <name evidence="9" type="ORF">GWK36_10210</name>
</gene>
<dbReference type="Proteomes" id="UP000502699">
    <property type="component" value="Chromosome"/>
</dbReference>
<dbReference type="Pfam" id="PF01594">
    <property type="entry name" value="AI-2E_transport"/>
    <property type="match status" value="1"/>
</dbReference>
<dbReference type="EMBL" id="CP048029">
    <property type="protein sequence ID" value="QIK38290.1"/>
    <property type="molecule type" value="Genomic_DNA"/>
</dbReference>
<sequence>MNVILLWFKRHFADPQIVFLTLILLTVFAVVVLFGDMLMPVLASLVIAYLLEGGVGMLQRRGWKRLPSVLVIYLAFIAFVALALIGVMPLLSRQIKELVQQLPTMVSEGLRFLNALPEDYPDLFSQQQIDALITYMRAETISFGQQVLSWSLANVAGIITLLVYLVLVPILVFFFMKDKDLILAWFRRYLPRHHGIAHHVWRELDRQIANYIRGKVWEILIVWGVSFVTFYAFGLRYAMLLSFLVGLSVLIPYIGATVVTIPVLLVAWFQWGWSAQFAWLSLAYLIIQVLDGNVLVPLIFSEAVNLHPVAIIVAILVFGGLWNFWGVFFAIPLATLVQAVINAWPSLPLGEREIEGSVIP</sequence>
<evidence type="ECO:0000313" key="9">
    <source>
        <dbReference type="EMBL" id="QIK38290.1"/>
    </source>
</evidence>
<accession>A0A6G7VEF3</accession>
<feature type="transmembrane region" description="Helical" evidence="8">
    <location>
        <begin position="240"/>
        <end position="265"/>
    </location>
</feature>
<evidence type="ECO:0000256" key="1">
    <source>
        <dbReference type="ARBA" id="ARBA00004651"/>
    </source>
</evidence>
<feature type="transmembrane region" description="Helical" evidence="8">
    <location>
        <begin position="152"/>
        <end position="176"/>
    </location>
</feature>
<keyword evidence="6 8" id="KW-1133">Transmembrane helix</keyword>
<dbReference type="GO" id="GO:0055085">
    <property type="term" value="P:transmembrane transport"/>
    <property type="evidence" value="ECO:0007669"/>
    <property type="project" value="TreeGrafter"/>
</dbReference>
<dbReference type="KEGG" id="cjap:GWK36_10210"/>
<dbReference type="PANTHER" id="PTHR21716:SF53">
    <property type="entry name" value="PERMEASE PERM-RELATED"/>
    <property type="match status" value="1"/>
</dbReference>